<dbReference type="PANTHER" id="PTHR23534">
    <property type="entry name" value="MFS PERMEASE"/>
    <property type="match status" value="1"/>
</dbReference>
<evidence type="ECO:0000256" key="1">
    <source>
        <dbReference type="ARBA" id="ARBA00022692"/>
    </source>
</evidence>
<dbReference type="EMBL" id="FWXD01000005">
    <property type="protein sequence ID" value="SMC21029.1"/>
    <property type="molecule type" value="Genomic_DNA"/>
</dbReference>
<gene>
    <name evidence="6" type="ORF">SAMN02745857_01106</name>
</gene>
<keyword evidence="3 4" id="KW-0472">Membrane</keyword>
<evidence type="ECO:0000313" key="6">
    <source>
        <dbReference type="EMBL" id="SMC21029.1"/>
    </source>
</evidence>
<feature type="transmembrane region" description="Helical" evidence="4">
    <location>
        <begin position="41"/>
        <end position="60"/>
    </location>
</feature>
<dbReference type="Gene3D" id="1.20.1250.20">
    <property type="entry name" value="MFS general substrate transporter like domains"/>
    <property type="match status" value="1"/>
</dbReference>
<dbReference type="PANTHER" id="PTHR23534:SF1">
    <property type="entry name" value="MAJOR FACILITATOR SUPERFAMILY PROTEIN"/>
    <property type="match status" value="1"/>
</dbReference>
<dbReference type="AlphaFoldDB" id="A0A1W1XAZ3"/>
<evidence type="ECO:0000313" key="7">
    <source>
        <dbReference type="Proteomes" id="UP000192761"/>
    </source>
</evidence>
<dbReference type="GO" id="GO:0022857">
    <property type="term" value="F:transmembrane transporter activity"/>
    <property type="evidence" value="ECO:0007669"/>
    <property type="project" value="InterPro"/>
</dbReference>
<dbReference type="OrthoDB" id="8558006at2"/>
<feature type="transmembrane region" description="Helical" evidence="4">
    <location>
        <begin position="371"/>
        <end position="389"/>
    </location>
</feature>
<dbReference type="PROSITE" id="PS50850">
    <property type="entry name" value="MFS"/>
    <property type="match status" value="1"/>
</dbReference>
<feature type="transmembrane region" description="Helical" evidence="4">
    <location>
        <begin position="72"/>
        <end position="91"/>
    </location>
</feature>
<dbReference type="Proteomes" id="UP000192761">
    <property type="component" value="Unassembled WGS sequence"/>
</dbReference>
<dbReference type="SUPFAM" id="SSF103473">
    <property type="entry name" value="MFS general substrate transporter"/>
    <property type="match status" value="1"/>
</dbReference>
<name>A0A1W1XAZ3_9NEIS</name>
<dbReference type="InterPro" id="IPR020846">
    <property type="entry name" value="MFS_dom"/>
</dbReference>
<keyword evidence="1 4" id="KW-0812">Transmembrane</keyword>
<evidence type="ECO:0000256" key="2">
    <source>
        <dbReference type="ARBA" id="ARBA00022989"/>
    </source>
</evidence>
<evidence type="ECO:0000256" key="3">
    <source>
        <dbReference type="ARBA" id="ARBA00023136"/>
    </source>
</evidence>
<sequence length="397" mass="41909">MNIAQRNIRILALCQGLFVAAISIDLTLTGLAGYTLASDKAYATLPFALITFANMLTALVSPHWQQKVGRRLGFATGSAIGAVGAGLSVLAMYQQAFWLFCIGTACIGVFQAFAGYYRLAAADNVTPEAKSRAIATVLTGGVIAAVCGPWLAKLSQGWVPHVAFAGAYALASLFGIVSLALLLLFYRDAASQSAAQADTRPPRPLGEIVRQPVFMAALANNVVAYTLMVCIMTATPLAMIACGFGVNDGAGVIQWHMLGMFAPSFFSGWLIQRFGPAAVSITGALLTAACALIGQTSNTLPYFYAALLLLGLGWNFMFVAGTTLLTQSYRPSERAKTQSGAEFTTGAFAATASFAAAPLVQHLGWGMLNRLLLPLLVVPVLATLFWQFGARRRALAC</sequence>
<feature type="transmembrane region" description="Helical" evidence="4">
    <location>
        <begin position="133"/>
        <end position="152"/>
    </location>
</feature>
<feature type="transmembrane region" description="Helical" evidence="4">
    <location>
        <begin position="222"/>
        <end position="246"/>
    </location>
</feature>
<protein>
    <submittedName>
        <fullName evidence="6">Predicted arabinose efflux permease, MFS family</fullName>
    </submittedName>
</protein>
<evidence type="ECO:0000256" key="4">
    <source>
        <dbReference type="SAM" id="Phobius"/>
    </source>
</evidence>
<keyword evidence="7" id="KW-1185">Reference proteome</keyword>
<reference evidence="6 7" key="1">
    <citation type="submission" date="2017-04" db="EMBL/GenBank/DDBJ databases">
        <authorList>
            <person name="Afonso C.L."/>
            <person name="Miller P.J."/>
            <person name="Scott M.A."/>
            <person name="Spackman E."/>
            <person name="Goraichik I."/>
            <person name="Dimitrov K.M."/>
            <person name="Suarez D.L."/>
            <person name="Swayne D.E."/>
        </authorList>
    </citation>
    <scope>NUCLEOTIDE SEQUENCE [LARGE SCALE GENOMIC DNA]</scope>
    <source>
        <strain evidence="6 7">DSM 23236</strain>
    </source>
</reference>
<dbReference type="InterPro" id="IPR036259">
    <property type="entry name" value="MFS_trans_sf"/>
</dbReference>
<dbReference type="Pfam" id="PF07690">
    <property type="entry name" value="MFS_1"/>
    <property type="match status" value="2"/>
</dbReference>
<organism evidence="6 7">
    <name type="scientific">Andreprevotia lacus DSM 23236</name>
    <dbReference type="NCBI Taxonomy" id="1121001"/>
    <lineage>
        <taxon>Bacteria</taxon>
        <taxon>Pseudomonadati</taxon>
        <taxon>Pseudomonadota</taxon>
        <taxon>Betaproteobacteria</taxon>
        <taxon>Neisseriales</taxon>
        <taxon>Chitinibacteraceae</taxon>
        <taxon>Andreprevotia</taxon>
    </lineage>
</organism>
<dbReference type="InterPro" id="IPR011701">
    <property type="entry name" value="MFS"/>
</dbReference>
<feature type="transmembrane region" description="Helical" evidence="4">
    <location>
        <begin position="158"/>
        <end position="186"/>
    </location>
</feature>
<keyword evidence="2 4" id="KW-1133">Transmembrane helix</keyword>
<accession>A0A1W1XAZ3</accession>
<feature type="transmembrane region" description="Helical" evidence="4">
    <location>
        <begin position="302"/>
        <end position="325"/>
    </location>
</feature>
<feature type="transmembrane region" description="Helical" evidence="4">
    <location>
        <begin position="346"/>
        <end position="365"/>
    </location>
</feature>
<dbReference type="STRING" id="1121001.SAMN02745857_01106"/>
<evidence type="ECO:0000259" key="5">
    <source>
        <dbReference type="PROSITE" id="PS50850"/>
    </source>
</evidence>
<feature type="transmembrane region" description="Helical" evidence="4">
    <location>
        <begin position="252"/>
        <end position="271"/>
    </location>
</feature>
<feature type="domain" description="Major facilitator superfamily (MFS) profile" evidence="5">
    <location>
        <begin position="212"/>
        <end position="397"/>
    </location>
</feature>
<feature type="transmembrane region" description="Helical" evidence="4">
    <location>
        <begin position="12"/>
        <end position="35"/>
    </location>
</feature>
<feature type="transmembrane region" description="Helical" evidence="4">
    <location>
        <begin position="97"/>
        <end position="121"/>
    </location>
</feature>
<proteinExistence type="predicted"/>
<dbReference type="RefSeq" id="WP_084089729.1">
    <property type="nucleotide sequence ID" value="NZ_FWXD01000005.1"/>
</dbReference>
<feature type="transmembrane region" description="Helical" evidence="4">
    <location>
        <begin position="278"/>
        <end position="296"/>
    </location>
</feature>